<evidence type="ECO:0000313" key="1">
    <source>
        <dbReference type="EMBL" id="SCZ95339.1"/>
    </source>
</evidence>
<reference evidence="2" key="1">
    <citation type="submission" date="2016-10" db="EMBL/GenBank/DDBJ databases">
        <authorList>
            <person name="Jeantristanb JTB J.-T."/>
            <person name="Ricardo R."/>
        </authorList>
    </citation>
    <scope>NUCLEOTIDE SEQUENCE [LARGE SCALE GENOMIC DNA]</scope>
</reference>
<dbReference type="EMBL" id="FMWP01000061">
    <property type="protein sequence ID" value="SCZ95339.1"/>
    <property type="molecule type" value="Genomic_DNA"/>
</dbReference>
<evidence type="ECO:0000313" key="2">
    <source>
        <dbReference type="Proteomes" id="UP000249723"/>
    </source>
</evidence>
<keyword evidence="2" id="KW-1185">Reference proteome</keyword>
<gene>
    <name evidence="1" type="ORF">BZ3500_MVSOF-1268-A1-R1_CHR11-2G03443</name>
</gene>
<dbReference type="Proteomes" id="UP000249723">
    <property type="component" value="Unassembled WGS sequence"/>
</dbReference>
<protein>
    <submittedName>
        <fullName evidence="1">BZ3500_MvSof-1268-A1-R1_Chr11-2g03443 protein</fullName>
    </submittedName>
</protein>
<sequence length="65" mass="7348">MEESKLKRMHLLEYLECLPRENGKVGMCVQALLPNKMARRCPLPVPGDFSIKAHAPARVPRMSTT</sequence>
<proteinExistence type="predicted"/>
<organism evidence="1 2">
    <name type="scientific">Microbotryum saponariae</name>
    <dbReference type="NCBI Taxonomy" id="289078"/>
    <lineage>
        <taxon>Eukaryota</taxon>
        <taxon>Fungi</taxon>
        <taxon>Dikarya</taxon>
        <taxon>Basidiomycota</taxon>
        <taxon>Pucciniomycotina</taxon>
        <taxon>Microbotryomycetes</taxon>
        <taxon>Microbotryales</taxon>
        <taxon>Microbotryaceae</taxon>
        <taxon>Microbotryum</taxon>
    </lineage>
</organism>
<accession>A0A2X0NDP3</accession>
<name>A0A2X0NDP3_9BASI</name>
<dbReference type="AlphaFoldDB" id="A0A2X0NDP3"/>